<evidence type="ECO:0000313" key="2">
    <source>
        <dbReference type="EMBL" id="KAK3674146.1"/>
    </source>
</evidence>
<comment type="caution">
    <text evidence="2">The sequence shown here is derived from an EMBL/GenBank/DDBJ whole genome shotgun (WGS) entry which is preliminary data.</text>
</comment>
<protein>
    <recommendedName>
        <fullName evidence="1">AB hydrolase-1 domain-containing protein</fullName>
    </recommendedName>
</protein>
<reference evidence="2" key="1">
    <citation type="submission" date="2023-07" db="EMBL/GenBank/DDBJ databases">
        <title>Black Yeasts Isolated from many extreme environments.</title>
        <authorList>
            <person name="Coleine C."/>
            <person name="Stajich J.E."/>
            <person name="Selbmann L."/>
        </authorList>
    </citation>
    <scope>NUCLEOTIDE SEQUENCE</scope>
    <source>
        <strain evidence="2">CCFEE 5485</strain>
    </source>
</reference>
<dbReference type="InterPro" id="IPR000073">
    <property type="entry name" value="AB_hydrolase_1"/>
</dbReference>
<dbReference type="Gene3D" id="3.40.50.1820">
    <property type="entry name" value="alpha/beta hydrolase"/>
    <property type="match status" value="1"/>
</dbReference>
<dbReference type="AlphaFoldDB" id="A0AAE0WLY4"/>
<dbReference type="PANTHER" id="PTHR12277">
    <property type="entry name" value="ALPHA/BETA HYDROLASE DOMAIN-CONTAINING PROTEIN"/>
    <property type="match status" value="1"/>
</dbReference>
<evidence type="ECO:0000259" key="1">
    <source>
        <dbReference type="Pfam" id="PF00561"/>
    </source>
</evidence>
<feature type="domain" description="AB hydrolase-1" evidence="1">
    <location>
        <begin position="171"/>
        <end position="265"/>
    </location>
</feature>
<dbReference type="EMBL" id="JAUTXT010000021">
    <property type="protein sequence ID" value="KAK3674146.1"/>
    <property type="molecule type" value="Genomic_DNA"/>
</dbReference>
<accession>A0AAE0WLY4</accession>
<dbReference type="InterPro" id="IPR029058">
    <property type="entry name" value="AB_hydrolase_fold"/>
</dbReference>
<keyword evidence="3" id="KW-1185">Reference proteome</keyword>
<dbReference type="GO" id="GO:0008474">
    <property type="term" value="F:palmitoyl-(protein) hydrolase activity"/>
    <property type="evidence" value="ECO:0007669"/>
    <property type="project" value="TreeGrafter"/>
</dbReference>
<gene>
    <name evidence="2" type="ORF">LTR78_005993</name>
</gene>
<proteinExistence type="predicted"/>
<dbReference type="GO" id="GO:0016020">
    <property type="term" value="C:membrane"/>
    <property type="evidence" value="ECO:0007669"/>
    <property type="project" value="TreeGrafter"/>
</dbReference>
<dbReference type="Pfam" id="PF00561">
    <property type="entry name" value="Abhydrolase_1"/>
    <property type="match status" value="1"/>
</dbReference>
<name>A0AAE0WLY4_9PEZI</name>
<dbReference type="SUPFAM" id="SSF53474">
    <property type="entry name" value="alpha/beta-Hydrolases"/>
    <property type="match status" value="1"/>
</dbReference>
<organism evidence="2 3">
    <name type="scientific">Recurvomyces mirabilis</name>
    <dbReference type="NCBI Taxonomy" id="574656"/>
    <lineage>
        <taxon>Eukaryota</taxon>
        <taxon>Fungi</taxon>
        <taxon>Dikarya</taxon>
        <taxon>Ascomycota</taxon>
        <taxon>Pezizomycotina</taxon>
        <taxon>Dothideomycetes</taxon>
        <taxon>Dothideomycetidae</taxon>
        <taxon>Mycosphaerellales</taxon>
        <taxon>Teratosphaeriaceae</taxon>
        <taxon>Recurvomyces</taxon>
    </lineage>
</organism>
<dbReference type="Proteomes" id="UP001274830">
    <property type="component" value="Unassembled WGS sequence"/>
</dbReference>
<sequence length="374" mass="42120">MLARTRSTLISTRQFSPRHKPLTIWRTRLPQLPTATSSVQRRIFLDEAIPTVLVPPAVFTGLLLGLWAYKCFMTVVFQDRIIYMPYMPPFARSEKIADYAAVCRPVSWREERMRSLDGTRISLCVGQISHEGSKIKDSSQKVVICYFQGNGGSTPARLPLLSQVLKLVHVQKQEIQCTLVALSYRGYWKSSGRATQKGMELDAQAMLQWVATQFPNAPLVLWGQSIGAGVASTAAATLMKPSTKSNLAGLIMETPFTSVASMLLALYPEKWLPYRYLTPFLWNHWDSEIALRTLSAHSKTAPCPILLMPATRDEVVPAEEIGKFEGLCKDLKLQYERKDVIGALHTEATTRREGQYAVAEFVLRQLRRDRTVND</sequence>
<evidence type="ECO:0000313" key="3">
    <source>
        <dbReference type="Proteomes" id="UP001274830"/>
    </source>
</evidence>
<dbReference type="PANTHER" id="PTHR12277:SF64">
    <property type="entry name" value="SUPERFAMILY HYDROLASE, PUTATIVE (AFU_ORTHOLOGUE AFUA_3G01760)-RELATED"/>
    <property type="match status" value="1"/>
</dbReference>